<dbReference type="InterPro" id="IPR036291">
    <property type="entry name" value="NAD(P)-bd_dom_sf"/>
</dbReference>
<accession>A0A482WKV2</accession>
<organism evidence="3 4">
    <name type="scientific">Laodelphax striatellus</name>
    <name type="common">Small brown planthopper</name>
    <name type="synonym">Delphax striatella</name>
    <dbReference type="NCBI Taxonomy" id="195883"/>
    <lineage>
        <taxon>Eukaryota</taxon>
        <taxon>Metazoa</taxon>
        <taxon>Ecdysozoa</taxon>
        <taxon>Arthropoda</taxon>
        <taxon>Hexapoda</taxon>
        <taxon>Insecta</taxon>
        <taxon>Pterygota</taxon>
        <taxon>Neoptera</taxon>
        <taxon>Paraneoptera</taxon>
        <taxon>Hemiptera</taxon>
        <taxon>Auchenorrhyncha</taxon>
        <taxon>Fulgoroidea</taxon>
        <taxon>Delphacidae</taxon>
        <taxon>Criomorphinae</taxon>
        <taxon>Laodelphax</taxon>
    </lineage>
</organism>
<evidence type="ECO:0000259" key="2">
    <source>
        <dbReference type="Pfam" id="PF07993"/>
    </source>
</evidence>
<name>A0A482WKV2_LAOST</name>
<evidence type="ECO:0000313" key="4">
    <source>
        <dbReference type="Proteomes" id="UP000291343"/>
    </source>
</evidence>
<dbReference type="EC" id="1.2.1.84" evidence="1"/>
<dbReference type="InterPro" id="IPR013120">
    <property type="entry name" value="FAR_NAD-bd"/>
</dbReference>
<feature type="non-terminal residue" evidence="3">
    <location>
        <position position="1"/>
    </location>
</feature>
<comment type="similarity">
    <text evidence="1">Belongs to the fatty acyl-CoA reductase family.</text>
</comment>
<dbReference type="AlphaFoldDB" id="A0A482WKV2"/>
<keyword evidence="1" id="KW-0443">Lipid metabolism</keyword>
<evidence type="ECO:0000256" key="1">
    <source>
        <dbReference type="RuleBase" id="RU363097"/>
    </source>
</evidence>
<dbReference type="Proteomes" id="UP000291343">
    <property type="component" value="Unassembled WGS sequence"/>
</dbReference>
<keyword evidence="1" id="KW-0444">Lipid biosynthesis</keyword>
<feature type="domain" description="Thioester reductase (TE)" evidence="2">
    <location>
        <begin position="6"/>
        <end position="55"/>
    </location>
</feature>
<comment type="caution">
    <text evidence="3">The sequence shown here is derived from an EMBL/GenBank/DDBJ whole genome shotgun (WGS) entry which is preliminary data.</text>
</comment>
<dbReference type="PANTHER" id="PTHR11011:SF116">
    <property type="entry name" value="FATTY ACYL-COA REDUCTASE CG5065-RELATED"/>
    <property type="match status" value="1"/>
</dbReference>
<dbReference type="STRING" id="195883.A0A482WKV2"/>
<dbReference type="OrthoDB" id="429813at2759"/>
<keyword evidence="1" id="KW-0560">Oxidoreductase</keyword>
<dbReference type="SUPFAM" id="SSF51735">
    <property type="entry name" value="NAD(P)-binding Rossmann-fold domains"/>
    <property type="match status" value="1"/>
</dbReference>
<dbReference type="GO" id="GO:0005777">
    <property type="term" value="C:peroxisome"/>
    <property type="evidence" value="ECO:0007669"/>
    <property type="project" value="TreeGrafter"/>
</dbReference>
<evidence type="ECO:0000313" key="3">
    <source>
        <dbReference type="EMBL" id="RZF33950.1"/>
    </source>
</evidence>
<dbReference type="InParanoid" id="A0A482WKV2"/>
<proteinExistence type="inferred from homology"/>
<sequence>GREILITGGTGFIGKVLVEKLLRSCSHLSKIYLIIRSKKGKDVRQRLNELLNASIRVDQPSRREQASTRCIDYGTQSQNREKVPLYGTAVSRIVNLLEKKRQKRKKDVQKYFPRNKRRLSMNK</sequence>
<comment type="catalytic activity">
    <reaction evidence="1">
        <text>a long-chain fatty acyl-CoA + 2 NADPH + 2 H(+) = a long-chain primary fatty alcohol + 2 NADP(+) + CoA</text>
        <dbReference type="Rhea" id="RHEA:52716"/>
        <dbReference type="ChEBI" id="CHEBI:15378"/>
        <dbReference type="ChEBI" id="CHEBI:57287"/>
        <dbReference type="ChEBI" id="CHEBI:57783"/>
        <dbReference type="ChEBI" id="CHEBI:58349"/>
        <dbReference type="ChEBI" id="CHEBI:77396"/>
        <dbReference type="ChEBI" id="CHEBI:83139"/>
        <dbReference type="EC" id="1.2.1.84"/>
    </reaction>
</comment>
<dbReference type="EMBL" id="QKKF02033151">
    <property type="protein sequence ID" value="RZF33950.1"/>
    <property type="molecule type" value="Genomic_DNA"/>
</dbReference>
<dbReference type="GO" id="GO:0035336">
    <property type="term" value="P:long-chain fatty-acyl-CoA metabolic process"/>
    <property type="evidence" value="ECO:0007669"/>
    <property type="project" value="TreeGrafter"/>
</dbReference>
<reference evidence="3 4" key="1">
    <citation type="journal article" date="2017" name="Gigascience">
        <title>Genome sequence of the small brown planthopper, Laodelphax striatellus.</title>
        <authorList>
            <person name="Zhu J."/>
            <person name="Jiang F."/>
            <person name="Wang X."/>
            <person name="Yang P."/>
            <person name="Bao Y."/>
            <person name="Zhao W."/>
            <person name="Wang W."/>
            <person name="Lu H."/>
            <person name="Wang Q."/>
            <person name="Cui N."/>
            <person name="Li J."/>
            <person name="Chen X."/>
            <person name="Luo L."/>
            <person name="Yu J."/>
            <person name="Kang L."/>
            <person name="Cui F."/>
        </authorList>
    </citation>
    <scope>NUCLEOTIDE SEQUENCE [LARGE SCALE GENOMIC DNA]</scope>
    <source>
        <strain evidence="3">Lst14</strain>
    </source>
</reference>
<comment type="function">
    <text evidence="1">Catalyzes the reduction of fatty acyl-CoA to fatty alcohols.</text>
</comment>
<dbReference type="InterPro" id="IPR026055">
    <property type="entry name" value="FAR"/>
</dbReference>
<dbReference type="PANTHER" id="PTHR11011">
    <property type="entry name" value="MALE STERILITY PROTEIN 2-RELATED"/>
    <property type="match status" value="1"/>
</dbReference>
<dbReference type="Gene3D" id="3.40.50.720">
    <property type="entry name" value="NAD(P)-binding Rossmann-like Domain"/>
    <property type="match status" value="1"/>
</dbReference>
<protein>
    <recommendedName>
        <fullName evidence="1">Fatty acyl-CoA reductase</fullName>
        <ecNumber evidence="1">1.2.1.84</ecNumber>
    </recommendedName>
</protein>
<dbReference type="GO" id="GO:0102965">
    <property type="term" value="F:alcohol-forming long-chain fatty acyl-CoA reductase activity"/>
    <property type="evidence" value="ECO:0007669"/>
    <property type="project" value="UniProtKB-EC"/>
</dbReference>
<dbReference type="Pfam" id="PF07993">
    <property type="entry name" value="NAD_binding_4"/>
    <property type="match status" value="1"/>
</dbReference>
<keyword evidence="1" id="KW-0521">NADP</keyword>
<dbReference type="GO" id="GO:0080019">
    <property type="term" value="F:alcohol-forming very long-chain fatty acyl-CoA reductase activity"/>
    <property type="evidence" value="ECO:0007669"/>
    <property type="project" value="InterPro"/>
</dbReference>
<gene>
    <name evidence="3" type="ORF">LSTR_LSTR010433</name>
</gene>
<keyword evidence="4" id="KW-1185">Reference proteome</keyword>